<dbReference type="Proteomes" id="UP000182334">
    <property type="component" value="Chromosome I"/>
</dbReference>
<dbReference type="PROSITE" id="PS51450">
    <property type="entry name" value="LRR"/>
    <property type="match status" value="1"/>
</dbReference>
<accession>A0A1L0BAZ5</accession>
<dbReference type="EMBL" id="LT635756">
    <property type="protein sequence ID" value="SGZ46812.1"/>
    <property type="molecule type" value="Genomic_DNA"/>
</dbReference>
<gene>
    <name evidence="1" type="ORF">SAMEA4029010_CIC11G00000002188</name>
</gene>
<dbReference type="InterPro" id="IPR051251">
    <property type="entry name" value="STK_FNIP-Repeat"/>
</dbReference>
<evidence type="ECO:0000313" key="2">
    <source>
        <dbReference type="Proteomes" id="UP000182334"/>
    </source>
</evidence>
<name>A0A1L0BAZ5_9ASCO</name>
<dbReference type="AlphaFoldDB" id="A0A1L0BAZ5"/>
<reference evidence="1 2" key="1">
    <citation type="submission" date="2016-10" db="EMBL/GenBank/DDBJ databases">
        <authorList>
            <person name="de Groot N.N."/>
        </authorList>
    </citation>
    <scope>NUCLEOTIDE SEQUENCE [LARGE SCALE GENOMIC DNA]</scope>
    <source>
        <strain evidence="1 2">CBS 141442</strain>
    </source>
</reference>
<dbReference type="SUPFAM" id="SSF52058">
    <property type="entry name" value="L domain-like"/>
    <property type="match status" value="1"/>
</dbReference>
<proteinExistence type="predicted"/>
<evidence type="ECO:0000313" key="1">
    <source>
        <dbReference type="EMBL" id="SGZ46812.1"/>
    </source>
</evidence>
<dbReference type="PANTHER" id="PTHR32134">
    <property type="entry name" value="FNIP REPEAT-CONTAINING PROTEIN"/>
    <property type="match status" value="1"/>
</dbReference>
<keyword evidence="2" id="KW-1185">Reference proteome</keyword>
<dbReference type="Gene3D" id="3.80.10.10">
    <property type="entry name" value="Ribonuclease Inhibitor"/>
    <property type="match status" value="2"/>
</dbReference>
<dbReference type="InterPro" id="IPR001611">
    <property type="entry name" value="Leu-rich_rpt"/>
</dbReference>
<protein>
    <submittedName>
        <fullName evidence="1">CIC11C00000002188</fullName>
    </submittedName>
</protein>
<dbReference type="STRING" id="45354.A0A1L0BAZ5"/>
<dbReference type="PANTHER" id="PTHR32134:SF92">
    <property type="entry name" value="FNIP REPEAT-CONTAINING PROTEIN"/>
    <property type="match status" value="1"/>
</dbReference>
<sequence length="579" mass="65151">MAIDAPIGHSAEKRNESPIVFPTSGQELNAMADVLIDIFPLDVVGNIFLFMTKKALRTLCDGLSNDSVLRQHAISEIYKHMRVTTLDQLVEAANDNAHVGTMQLRYTDEFLSFFKGNPTFTSNISNVDILALLPCDYTLVKEIPFQSISRVCLYGLKSFEPSSVPQNVKLLDLNFLFDQSSEKIKEWPPSLTSLNIQGHNDVGLIELPQGLRELSCQVLKGLWELYPPKLAKLELSRLKLFPNLILFPKSLHELEISACQGLDVERIVANLPPKLKKLCLAYTFGGLASDLEFPDSIEVLELRSCKIESLEVLKFPKSLIKLKLNGNRIKKLENLPQSLKVLHVPGCPITSFNDCEFPSLLRELYAYGILLTSLDGVTFPDLEILDIEITPKNAGQCIKSLKNAKFPNTLLSLRAYGHHVGDYLETKFPQGLLELEISVKGKPQNISFPPELELLKLILSNGRTSQLSQLNLPATLQELHIENGKCSEFDWNLPDLQNLTLINIKGRVNVPSSVSKLIIRVGVAQWLEGMTISREMDDCQITCRHGNFNEEVTKLIECYTVERMTPTLNLREFKRRRIS</sequence>
<dbReference type="InterPro" id="IPR032675">
    <property type="entry name" value="LRR_dom_sf"/>
</dbReference>
<dbReference type="OrthoDB" id="266138at2759"/>
<organism evidence="1 2">
    <name type="scientific">Sungouiella intermedia</name>
    <dbReference type="NCBI Taxonomy" id="45354"/>
    <lineage>
        <taxon>Eukaryota</taxon>
        <taxon>Fungi</taxon>
        <taxon>Dikarya</taxon>
        <taxon>Ascomycota</taxon>
        <taxon>Saccharomycotina</taxon>
        <taxon>Pichiomycetes</taxon>
        <taxon>Metschnikowiaceae</taxon>
        <taxon>Sungouiella</taxon>
    </lineage>
</organism>